<dbReference type="EMBL" id="JNFP01000006">
    <property type="protein sequence ID" value="KIA65704.1"/>
    <property type="molecule type" value="Genomic_DNA"/>
</dbReference>
<reference evidence="1 2" key="1">
    <citation type="journal article" date="2014" name="Int. J. Syst. Evol. Microbiol.">
        <title>Nocardia vulneris sp. nov., isolated from wounds of human patients in North America.</title>
        <authorList>
            <person name="Lasker B.A."/>
            <person name="Bell M."/>
            <person name="Klenk H.P."/>
            <person name="Sproer C."/>
            <person name="Schumann C."/>
            <person name="Schumann P."/>
            <person name="Brown J.M."/>
        </authorList>
    </citation>
    <scope>NUCLEOTIDE SEQUENCE [LARGE SCALE GENOMIC DNA]</scope>
    <source>
        <strain evidence="1 2">W9851</strain>
    </source>
</reference>
<name>A0ABR4ZL78_9NOCA</name>
<dbReference type="Proteomes" id="UP000031364">
    <property type="component" value="Unassembled WGS sequence"/>
</dbReference>
<proteinExistence type="predicted"/>
<organism evidence="1 2">
    <name type="scientific">Nocardia vulneris</name>
    <dbReference type="NCBI Taxonomy" id="1141657"/>
    <lineage>
        <taxon>Bacteria</taxon>
        <taxon>Bacillati</taxon>
        <taxon>Actinomycetota</taxon>
        <taxon>Actinomycetes</taxon>
        <taxon>Mycobacteriales</taxon>
        <taxon>Nocardiaceae</taxon>
        <taxon>Nocardia</taxon>
    </lineage>
</organism>
<evidence type="ECO:0000313" key="2">
    <source>
        <dbReference type="Proteomes" id="UP000031364"/>
    </source>
</evidence>
<evidence type="ECO:0000313" key="1">
    <source>
        <dbReference type="EMBL" id="KIA65704.1"/>
    </source>
</evidence>
<evidence type="ECO:0008006" key="3">
    <source>
        <dbReference type="Google" id="ProtNLM"/>
    </source>
</evidence>
<protein>
    <recommendedName>
        <fullName evidence="3">Lipoprotein</fullName>
    </recommendedName>
</protein>
<accession>A0ABR4ZL78</accession>
<comment type="caution">
    <text evidence="1">The sequence shown here is derived from an EMBL/GenBank/DDBJ whole genome shotgun (WGS) entry which is preliminary data.</text>
</comment>
<keyword evidence="2" id="KW-1185">Reference proteome</keyword>
<gene>
    <name evidence="1" type="ORF">FG87_06630</name>
</gene>
<sequence>MGLLAVSVLAAGCEADFGAGEWSDWTVTVNYTAVESYHDGPREPVRGCADADCTDPDAEIGLLPSDFIAAVREEGTGRITSGAHAGTYLNWSYDTGFWLDSAPRDAAGEILRPFRSAAADGLDPGTRLRLTDCGIIDPEAADACTRFQSAEWFVGDEFIPGFGGPHHLDLYVGEETAPDFTDTPDFVLFAGATVEPVV</sequence>